<reference evidence="1 2" key="1">
    <citation type="submission" date="2008-07" db="EMBL/GenBank/DDBJ databases">
        <authorList>
            <person name="El-Sayed N."/>
            <person name="Caler E."/>
            <person name="Inman J."/>
            <person name="Amedeo P."/>
            <person name="Hass B."/>
            <person name="Wortman J."/>
        </authorList>
    </citation>
    <scope>NUCLEOTIDE SEQUENCE [LARGE SCALE GENOMIC DNA]</scope>
    <source>
        <strain evidence="2">ATCC 50983 / TXsc</strain>
    </source>
</reference>
<dbReference type="GeneID" id="9064181"/>
<protein>
    <submittedName>
        <fullName evidence="1">Uncharacterized protein</fullName>
    </submittedName>
</protein>
<dbReference type="InParanoid" id="C5L5F1"/>
<sequence>MGDSAGMGLDSASLPATTQYEACNRDGGSRSPKGIFAGKNIVVLGFTDTGKERAVAMQLKNHGASLEALTGFGTIFIVVNR</sequence>
<evidence type="ECO:0000313" key="1">
    <source>
        <dbReference type="EMBL" id="EER08042.1"/>
    </source>
</evidence>
<keyword evidence="2" id="KW-1185">Reference proteome</keyword>
<proteinExistence type="predicted"/>
<dbReference type="Proteomes" id="UP000007800">
    <property type="component" value="Unassembled WGS sequence"/>
</dbReference>
<dbReference type="RefSeq" id="XP_002776226.1">
    <property type="nucleotide sequence ID" value="XM_002776180.1"/>
</dbReference>
<accession>C5L5F1</accession>
<gene>
    <name evidence="1" type="ORF">Pmar_PMAR010855</name>
</gene>
<evidence type="ECO:0000313" key="2">
    <source>
        <dbReference type="Proteomes" id="UP000007800"/>
    </source>
</evidence>
<dbReference type="EMBL" id="GG679297">
    <property type="protein sequence ID" value="EER08042.1"/>
    <property type="molecule type" value="Genomic_DNA"/>
</dbReference>
<organism evidence="2">
    <name type="scientific">Perkinsus marinus (strain ATCC 50983 / TXsc)</name>
    <dbReference type="NCBI Taxonomy" id="423536"/>
    <lineage>
        <taxon>Eukaryota</taxon>
        <taxon>Sar</taxon>
        <taxon>Alveolata</taxon>
        <taxon>Perkinsozoa</taxon>
        <taxon>Perkinsea</taxon>
        <taxon>Perkinsida</taxon>
        <taxon>Perkinsidae</taxon>
        <taxon>Perkinsus</taxon>
    </lineage>
</organism>
<name>C5L5F1_PERM5</name>
<dbReference type="AlphaFoldDB" id="C5L5F1"/>